<dbReference type="GO" id="GO:0030247">
    <property type="term" value="F:polysaccharide binding"/>
    <property type="evidence" value="ECO:0007669"/>
    <property type="project" value="InterPro"/>
</dbReference>
<dbReference type="EMBL" id="QOKY01000162">
    <property type="protein sequence ID" value="RMZ55407.1"/>
    <property type="molecule type" value="Genomic_DNA"/>
</dbReference>
<dbReference type="PANTHER" id="PTHR13966">
    <property type="entry name" value="ENDONUCLEASE RELATED"/>
    <property type="match status" value="1"/>
</dbReference>
<dbReference type="Pfam" id="PF01223">
    <property type="entry name" value="Endonuclease_NS"/>
    <property type="match status" value="1"/>
</dbReference>
<comment type="similarity">
    <text evidence="1">Belongs to the DNA/RNA non-specific endonuclease family.</text>
</comment>
<reference evidence="6" key="1">
    <citation type="journal article" date="2018" name="Algal Res.">
        <title>Characterization of plant carbon substrate utilization by Auxenochlorella protothecoides.</title>
        <authorList>
            <person name="Vogler B.W."/>
            <person name="Starkenburg S.R."/>
            <person name="Sudasinghe N."/>
            <person name="Schambach J.Y."/>
            <person name="Rollin J.A."/>
            <person name="Pattathil S."/>
            <person name="Barry A.N."/>
        </authorList>
    </citation>
    <scope>NUCLEOTIDE SEQUENCE [LARGE SCALE GENOMIC DNA]</scope>
    <source>
        <strain evidence="6">UTEX 25</strain>
    </source>
</reference>
<dbReference type="SMART" id="SM00892">
    <property type="entry name" value="Endonuclease_NS"/>
    <property type="match status" value="1"/>
</dbReference>
<evidence type="ECO:0000313" key="5">
    <source>
        <dbReference type="EMBL" id="RMZ55407.1"/>
    </source>
</evidence>
<dbReference type="GO" id="GO:0003676">
    <property type="term" value="F:nucleic acid binding"/>
    <property type="evidence" value="ECO:0007669"/>
    <property type="project" value="InterPro"/>
</dbReference>
<feature type="domain" description="ENPP1-3/EXOG-like endonuclease/phosphodiesterase" evidence="3">
    <location>
        <begin position="8"/>
        <end position="170"/>
    </location>
</feature>
<dbReference type="Proteomes" id="UP000279271">
    <property type="component" value="Unassembled WGS sequence"/>
</dbReference>
<dbReference type="InterPro" id="IPR040255">
    <property type="entry name" value="Non-specific_endonuclease"/>
</dbReference>
<name>A0A3M7KYI0_AUXPR</name>
<protein>
    <submittedName>
        <fullName evidence="5">Uncharacterized protein</fullName>
    </submittedName>
</protein>
<evidence type="ECO:0000259" key="3">
    <source>
        <dbReference type="SMART" id="SM00477"/>
    </source>
</evidence>
<dbReference type="InterPro" id="IPR001604">
    <property type="entry name" value="Endo_G_ENPP1-like_dom"/>
</dbReference>
<dbReference type="GO" id="GO:0004521">
    <property type="term" value="F:RNA endonuclease activity"/>
    <property type="evidence" value="ECO:0007669"/>
    <property type="project" value="TreeGrafter"/>
</dbReference>
<feature type="domain" description="DNA/RNA non-specific endonuclease/pyrophosphatase/phosphodiesterase" evidence="4">
    <location>
        <begin position="7"/>
        <end position="170"/>
    </location>
</feature>
<dbReference type="Gene3D" id="3.40.570.10">
    <property type="entry name" value="Extracellular Endonuclease, subunit A"/>
    <property type="match status" value="2"/>
</dbReference>
<evidence type="ECO:0000259" key="4">
    <source>
        <dbReference type="SMART" id="SM00892"/>
    </source>
</evidence>
<evidence type="ECO:0000313" key="6">
    <source>
        <dbReference type="Proteomes" id="UP000279271"/>
    </source>
</evidence>
<sequence length="340" mass="36429">MSDGIRMYTNFIASIDTRLRNPKWVIEHLTRSKLKGDGTRSSSQFTEDAGVGGGFNRDYWARFERFVQDTTKSFDDVWVVTGPLYIPRPGPSGWVLEHPMLGQPPQMVAVPTHFFKVVLAEQGDASTAVAAFVMPNSAIPAEYPLSAFSVPLTSLEEVSGLTFFPSLLDDARRMGLDAAALSTMAVPSKLAIVRSCGNLHVTASWSSGLCANIVARNTLNETSTSWAALLSVSGITITSGPTGIGAPEMIDSETWAILPIDGTQQKIQAKNTITINFCGVTDAPEEVVASLETVFGHGPNFTTQDAANKLSSGYCPFLPVVSPPPPPHDVPAPAPESDFE</sequence>
<dbReference type="InterPro" id="IPR012291">
    <property type="entry name" value="CBM2_carb-bd_dom_sf"/>
</dbReference>
<evidence type="ECO:0000256" key="1">
    <source>
        <dbReference type="ARBA" id="ARBA00010052"/>
    </source>
</evidence>
<dbReference type="AlphaFoldDB" id="A0A3M7KYI0"/>
<dbReference type="GO" id="GO:0005634">
    <property type="term" value="C:nucleus"/>
    <property type="evidence" value="ECO:0007669"/>
    <property type="project" value="TreeGrafter"/>
</dbReference>
<feature type="binding site" evidence="2">
    <location>
        <position position="56"/>
    </location>
    <ligand>
        <name>Mg(2+)</name>
        <dbReference type="ChEBI" id="CHEBI:18420"/>
        <note>catalytic</note>
    </ligand>
</feature>
<organism evidence="5 6">
    <name type="scientific">Auxenochlorella protothecoides</name>
    <name type="common">Green microalga</name>
    <name type="synonym">Chlorella protothecoides</name>
    <dbReference type="NCBI Taxonomy" id="3075"/>
    <lineage>
        <taxon>Eukaryota</taxon>
        <taxon>Viridiplantae</taxon>
        <taxon>Chlorophyta</taxon>
        <taxon>core chlorophytes</taxon>
        <taxon>Trebouxiophyceae</taxon>
        <taxon>Chlorellales</taxon>
        <taxon>Chlorellaceae</taxon>
        <taxon>Auxenochlorella</taxon>
    </lineage>
</organism>
<dbReference type="GO" id="GO:0046872">
    <property type="term" value="F:metal ion binding"/>
    <property type="evidence" value="ECO:0007669"/>
    <property type="project" value="UniProtKB-KW"/>
</dbReference>
<dbReference type="GO" id="GO:0000014">
    <property type="term" value="F:single-stranded DNA endodeoxyribonuclease activity"/>
    <property type="evidence" value="ECO:0007669"/>
    <property type="project" value="TreeGrafter"/>
</dbReference>
<dbReference type="SUPFAM" id="SSF54060">
    <property type="entry name" value="His-Me finger endonucleases"/>
    <property type="match status" value="1"/>
</dbReference>
<keyword evidence="2" id="KW-0479">Metal-binding</keyword>
<dbReference type="Gene3D" id="2.60.40.290">
    <property type="match status" value="1"/>
</dbReference>
<evidence type="ECO:0000256" key="2">
    <source>
        <dbReference type="PIRSR" id="PIRSR640255-2"/>
    </source>
</evidence>
<dbReference type="GO" id="GO:0005743">
    <property type="term" value="C:mitochondrial inner membrane"/>
    <property type="evidence" value="ECO:0007669"/>
    <property type="project" value="TreeGrafter"/>
</dbReference>
<gene>
    <name evidence="5" type="ORF">APUTEX25_003531</name>
</gene>
<accession>A0A3M7KYI0</accession>
<proteinExistence type="inferred from homology"/>
<comment type="caution">
    <text evidence="5">The sequence shown here is derived from an EMBL/GenBank/DDBJ whole genome shotgun (WGS) entry which is preliminary data.</text>
</comment>
<dbReference type="PANTHER" id="PTHR13966:SF5">
    <property type="entry name" value="ENDONUCLEASE G, MITOCHONDRIAL"/>
    <property type="match status" value="1"/>
</dbReference>
<dbReference type="InterPro" id="IPR044929">
    <property type="entry name" value="DNA/RNA_non-sp_Endonuclease_sf"/>
</dbReference>
<dbReference type="SMART" id="SM00477">
    <property type="entry name" value="NUC"/>
    <property type="match status" value="1"/>
</dbReference>
<dbReference type="InterPro" id="IPR044925">
    <property type="entry name" value="His-Me_finger_sf"/>
</dbReference>
<dbReference type="InterPro" id="IPR020821">
    <property type="entry name" value="ENPP1-3/EXOG-like_nuc-like"/>
</dbReference>
<dbReference type="GO" id="GO:0004553">
    <property type="term" value="F:hydrolase activity, hydrolyzing O-glycosyl compounds"/>
    <property type="evidence" value="ECO:0007669"/>
    <property type="project" value="InterPro"/>
</dbReference>